<dbReference type="PANTHER" id="PTHR46268">
    <property type="entry name" value="STRESS RESPONSE PROTEIN NHAX"/>
    <property type="match status" value="1"/>
</dbReference>
<feature type="domain" description="UspA" evidence="2">
    <location>
        <begin position="145"/>
        <end position="269"/>
    </location>
</feature>
<feature type="domain" description="UspA" evidence="2">
    <location>
        <begin position="7"/>
        <end position="135"/>
    </location>
</feature>
<dbReference type="PANTHER" id="PTHR46268:SF27">
    <property type="entry name" value="UNIVERSAL STRESS PROTEIN RV2623"/>
    <property type="match status" value="1"/>
</dbReference>
<dbReference type="AlphaFoldDB" id="A0A927GJD2"/>
<proteinExistence type="inferred from homology"/>
<organism evidence="3 4">
    <name type="scientific">Hymenobacter montanus</name>
    <dbReference type="NCBI Taxonomy" id="2771359"/>
    <lineage>
        <taxon>Bacteria</taxon>
        <taxon>Pseudomonadati</taxon>
        <taxon>Bacteroidota</taxon>
        <taxon>Cytophagia</taxon>
        <taxon>Cytophagales</taxon>
        <taxon>Hymenobacteraceae</taxon>
        <taxon>Hymenobacter</taxon>
    </lineage>
</organism>
<evidence type="ECO:0000313" key="4">
    <source>
        <dbReference type="Proteomes" id="UP000612233"/>
    </source>
</evidence>
<evidence type="ECO:0000256" key="1">
    <source>
        <dbReference type="ARBA" id="ARBA00008791"/>
    </source>
</evidence>
<reference evidence="3" key="1">
    <citation type="submission" date="2020-09" db="EMBL/GenBank/DDBJ databases">
        <authorList>
            <person name="Kim M.K."/>
        </authorList>
    </citation>
    <scope>NUCLEOTIDE SEQUENCE</scope>
    <source>
        <strain evidence="3">BT664</strain>
    </source>
</reference>
<comment type="caution">
    <text evidence="3">The sequence shown here is derived from an EMBL/GenBank/DDBJ whole genome shotgun (WGS) entry which is preliminary data.</text>
</comment>
<dbReference type="EMBL" id="JACXAD010000010">
    <property type="protein sequence ID" value="MBD2768372.1"/>
    <property type="molecule type" value="Genomic_DNA"/>
</dbReference>
<evidence type="ECO:0000259" key="2">
    <source>
        <dbReference type="Pfam" id="PF00582"/>
    </source>
</evidence>
<comment type="similarity">
    <text evidence="1">Belongs to the universal stress protein A family.</text>
</comment>
<protein>
    <submittedName>
        <fullName evidence="3">Universal stress protein</fullName>
    </submittedName>
</protein>
<dbReference type="Gene3D" id="3.40.50.620">
    <property type="entry name" value="HUPs"/>
    <property type="match status" value="2"/>
</dbReference>
<sequence>MEPSLLILTNFFPAANKALDYTTCLAEPLKARLVLLYVRRGSILDPEMFTGVLSKENQAAATLAFNSVARQTKVPVEAKVGHGGVASAVSEAVREHHPLLVVLGRSDYSDTPDELVQTTSLDLLRHAPYPMLVVPHSVVSTVLPKRVLLAVDGAPFSLGDHQCAAHHILTVLGAEVTIFHVVPDAGPAELPLVLDSVQRTGLTLGLPPVQSHTVVSGHIAAAILRAAQPEAYDLVILIARRRSFMSNLFHRSVTSQVLLASKLPVLVLPAS</sequence>
<keyword evidence="4" id="KW-1185">Reference proteome</keyword>
<dbReference type="CDD" id="cd00293">
    <property type="entry name" value="USP-like"/>
    <property type="match status" value="2"/>
</dbReference>
<dbReference type="InterPro" id="IPR006016">
    <property type="entry name" value="UspA"/>
</dbReference>
<dbReference type="InterPro" id="IPR014729">
    <property type="entry name" value="Rossmann-like_a/b/a_fold"/>
</dbReference>
<dbReference type="Pfam" id="PF00582">
    <property type="entry name" value="Usp"/>
    <property type="match status" value="2"/>
</dbReference>
<gene>
    <name evidence="3" type="ORF">IC235_10750</name>
</gene>
<name>A0A927GJD2_9BACT</name>
<dbReference type="RefSeq" id="WP_191005183.1">
    <property type="nucleotide sequence ID" value="NZ_JACXAD010000010.1"/>
</dbReference>
<accession>A0A927GJD2</accession>
<dbReference type="Proteomes" id="UP000612233">
    <property type="component" value="Unassembled WGS sequence"/>
</dbReference>
<evidence type="ECO:0000313" key="3">
    <source>
        <dbReference type="EMBL" id="MBD2768372.1"/>
    </source>
</evidence>
<dbReference type="SUPFAM" id="SSF52402">
    <property type="entry name" value="Adenine nucleotide alpha hydrolases-like"/>
    <property type="match status" value="2"/>
</dbReference>